<protein>
    <submittedName>
        <fullName evidence="3">SAM-dependent methyltransferase</fullName>
    </submittedName>
</protein>
<sequence>MVNLVFNEKIPNSSKILEIGCGIGSESTFLAVRGMNVTAMDISESAIQTATKIADLYGVKVHWKVGNILTVDLLENHYDVITDQGCFHHLSNDEREIYVKQVNKALKPGGMLLIRGFSDKMKYTAPQPRLLTSDDLINTFHDKFVLEKLERVLSFSTETRHKPLGWFSIWYKRE</sequence>
<evidence type="ECO:0000313" key="4">
    <source>
        <dbReference type="Proteomes" id="UP000019246"/>
    </source>
</evidence>
<dbReference type="OrthoDB" id="43862at2"/>
<evidence type="ECO:0000259" key="2">
    <source>
        <dbReference type="Pfam" id="PF13649"/>
    </source>
</evidence>
<dbReference type="Pfam" id="PF13649">
    <property type="entry name" value="Methyltransf_25"/>
    <property type="match status" value="1"/>
</dbReference>
<accession>W7AY43</accession>
<dbReference type="PATRIC" id="fig|1265818.5.peg.871"/>
<keyword evidence="4" id="KW-1185">Reference proteome</keyword>
<organism evidence="3 4">
    <name type="scientific">Listeria aquatica FSL S10-1188</name>
    <dbReference type="NCBI Taxonomy" id="1265818"/>
    <lineage>
        <taxon>Bacteria</taxon>
        <taxon>Bacillati</taxon>
        <taxon>Bacillota</taxon>
        <taxon>Bacilli</taxon>
        <taxon>Bacillales</taxon>
        <taxon>Listeriaceae</taxon>
        <taxon>Listeria</taxon>
    </lineage>
</organism>
<dbReference type="SUPFAM" id="SSF53335">
    <property type="entry name" value="S-adenosyl-L-methionine-dependent methyltransferases"/>
    <property type="match status" value="1"/>
</dbReference>
<evidence type="ECO:0000256" key="1">
    <source>
        <dbReference type="ARBA" id="ARBA00022679"/>
    </source>
</evidence>
<gene>
    <name evidence="3" type="ORF">MAQA_04376</name>
</gene>
<keyword evidence="1 3" id="KW-0808">Transferase</keyword>
<dbReference type="STRING" id="1265818.MAQA_04376"/>
<reference evidence="3 4" key="1">
    <citation type="journal article" date="2014" name="Int. J. Syst. Evol. Microbiol.">
        <title>Listeria floridensis sp. nov., Listeria aquatica sp. nov., Listeria cornellensis sp. nov., Listeria riparia sp. nov. and Listeria grandensis sp. nov., from agricultural and natural environments.</title>
        <authorList>
            <person name="den Bakker H.C."/>
            <person name="Warchocki S."/>
            <person name="Wright E.M."/>
            <person name="Allred A.F."/>
            <person name="Ahlstrom C."/>
            <person name="Manuel C.S."/>
            <person name="Stasiewicz M.J."/>
            <person name="Burrell A."/>
            <person name="Roof S."/>
            <person name="Strawn L."/>
            <person name="Fortes E.D."/>
            <person name="Nightingale K.K."/>
            <person name="Kephart D."/>
            <person name="Wiedmann M."/>
        </authorList>
    </citation>
    <scope>NUCLEOTIDE SEQUENCE [LARGE SCALE GENOMIC DNA]</scope>
    <source>
        <strain evidence="3 4">FSL S10-1188</strain>
    </source>
</reference>
<dbReference type="EMBL" id="AOCG01000005">
    <property type="protein sequence ID" value="EUJ19984.1"/>
    <property type="molecule type" value="Genomic_DNA"/>
</dbReference>
<dbReference type="Proteomes" id="UP000019246">
    <property type="component" value="Unassembled WGS sequence"/>
</dbReference>
<dbReference type="InterPro" id="IPR041698">
    <property type="entry name" value="Methyltransf_25"/>
</dbReference>
<name>W7AY43_9LIST</name>
<dbReference type="PANTHER" id="PTHR43861">
    <property type="entry name" value="TRANS-ACONITATE 2-METHYLTRANSFERASE-RELATED"/>
    <property type="match status" value="1"/>
</dbReference>
<dbReference type="InterPro" id="IPR029063">
    <property type="entry name" value="SAM-dependent_MTases_sf"/>
</dbReference>
<dbReference type="CDD" id="cd02440">
    <property type="entry name" value="AdoMet_MTases"/>
    <property type="match status" value="1"/>
</dbReference>
<keyword evidence="3" id="KW-0489">Methyltransferase</keyword>
<comment type="caution">
    <text evidence="3">The sequence shown here is derived from an EMBL/GenBank/DDBJ whole genome shotgun (WGS) entry which is preliminary data.</text>
</comment>
<evidence type="ECO:0000313" key="3">
    <source>
        <dbReference type="EMBL" id="EUJ19984.1"/>
    </source>
</evidence>
<proteinExistence type="predicted"/>
<feature type="domain" description="Methyltransferase" evidence="2">
    <location>
        <begin position="16"/>
        <end position="110"/>
    </location>
</feature>
<dbReference type="AlphaFoldDB" id="W7AY43"/>
<dbReference type="GO" id="GO:0032259">
    <property type="term" value="P:methylation"/>
    <property type="evidence" value="ECO:0007669"/>
    <property type="project" value="UniProtKB-KW"/>
</dbReference>
<dbReference type="Gene3D" id="3.40.50.150">
    <property type="entry name" value="Vaccinia Virus protein VP39"/>
    <property type="match status" value="1"/>
</dbReference>
<dbReference type="GO" id="GO:0008168">
    <property type="term" value="F:methyltransferase activity"/>
    <property type="evidence" value="ECO:0007669"/>
    <property type="project" value="UniProtKB-KW"/>
</dbReference>